<evidence type="ECO:0000313" key="2">
    <source>
        <dbReference type="EMBL" id="KAJ8498126.1"/>
    </source>
</evidence>
<keyword evidence="3" id="KW-1185">Reference proteome</keyword>
<evidence type="ECO:0000256" key="1">
    <source>
        <dbReference type="SAM" id="MobiDB-lite"/>
    </source>
</evidence>
<comment type="caution">
    <text evidence="2">The sequence shown here is derived from an EMBL/GenBank/DDBJ whole genome shotgun (WGS) entry which is preliminary data.</text>
</comment>
<evidence type="ECO:0000313" key="3">
    <source>
        <dbReference type="Proteomes" id="UP001222027"/>
    </source>
</evidence>
<dbReference type="EMBL" id="JAQQAF010000003">
    <property type="protein sequence ID" value="KAJ8498126.1"/>
    <property type="molecule type" value="Genomic_DNA"/>
</dbReference>
<protein>
    <submittedName>
        <fullName evidence="2">Uncharacterized protein</fullName>
    </submittedName>
</protein>
<proteinExistence type="predicted"/>
<dbReference type="AlphaFoldDB" id="A0AAV8RDC0"/>
<sequence>MDEMRATLDSLSEEQATLKRELEACRSRFEILKEINSMLKEELAKADAARREPGTPSPPATDSRVSSLASGQQMQSPGLQGGVKNGEEEQGGDRYRREEDASRNTSSNEADELAELIHTNRL</sequence>
<feature type="compositionally biased region" description="Basic and acidic residues" evidence="1">
    <location>
        <begin position="85"/>
        <end position="102"/>
    </location>
</feature>
<feature type="compositionally biased region" description="Polar residues" evidence="1">
    <location>
        <begin position="63"/>
        <end position="78"/>
    </location>
</feature>
<reference evidence="2 3" key="1">
    <citation type="submission" date="2022-12" db="EMBL/GenBank/DDBJ databases">
        <title>Chromosome-scale assembly of the Ensete ventricosum genome.</title>
        <authorList>
            <person name="Dussert Y."/>
            <person name="Stocks J."/>
            <person name="Wendawek A."/>
            <person name="Woldeyes F."/>
            <person name="Nichols R.A."/>
            <person name="Borrell J.S."/>
        </authorList>
    </citation>
    <scope>NUCLEOTIDE SEQUENCE [LARGE SCALE GENOMIC DNA]</scope>
    <source>
        <strain evidence="3">cv. Maze</strain>
        <tissue evidence="2">Seeds</tissue>
    </source>
</reference>
<gene>
    <name evidence="2" type="ORF">OPV22_008678</name>
</gene>
<organism evidence="2 3">
    <name type="scientific">Ensete ventricosum</name>
    <name type="common">Abyssinian banana</name>
    <name type="synonym">Musa ensete</name>
    <dbReference type="NCBI Taxonomy" id="4639"/>
    <lineage>
        <taxon>Eukaryota</taxon>
        <taxon>Viridiplantae</taxon>
        <taxon>Streptophyta</taxon>
        <taxon>Embryophyta</taxon>
        <taxon>Tracheophyta</taxon>
        <taxon>Spermatophyta</taxon>
        <taxon>Magnoliopsida</taxon>
        <taxon>Liliopsida</taxon>
        <taxon>Zingiberales</taxon>
        <taxon>Musaceae</taxon>
        <taxon>Ensete</taxon>
    </lineage>
</organism>
<dbReference type="Proteomes" id="UP001222027">
    <property type="component" value="Unassembled WGS sequence"/>
</dbReference>
<feature type="region of interest" description="Disordered" evidence="1">
    <location>
        <begin position="44"/>
        <end position="122"/>
    </location>
</feature>
<feature type="compositionally biased region" description="Basic and acidic residues" evidence="1">
    <location>
        <begin position="44"/>
        <end position="53"/>
    </location>
</feature>
<accession>A0AAV8RDC0</accession>
<name>A0AAV8RDC0_ENSVE</name>